<keyword evidence="3" id="KW-1185">Reference proteome</keyword>
<dbReference type="RefSeq" id="WP_344381605.1">
    <property type="nucleotide sequence ID" value="NZ_BAAATA010000003.1"/>
</dbReference>
<gene>
    <name evidence="2" type="ORF">GCM10010406_06950</name>
</gene>
<evidence type="ECO:0000313" key="2">
    <source>
        <dbReference type="EMBL" id="GAA2473655.1"/>
    </source>
</evidence>
<feature type="transmembrane region" description="Helical" evidence="1">
    <location>
        <begin position="67"/>
        <end position="90"/>
    </location>
</feature>
<reference evidence="3" key="1">
    <citation type="journal article" date="2019" name="Int. J. Syst. Evol. Microbiol.">
        <title>The Global Catalogue of Microorganisms (GCM) 10K type strain sequencing project: providing services to taxonomists for standard genome sequencing and annotation.</title>
        <authorList>
            <consortium name="The Broad Institute Genomics Platform"/>
            <consortium name="The Broad Institute Genome Sequencing Center for Infectious Disease"/>
            <person name="Wu L."/>
            <person name="Ma J."/>
        </authorList>
    </citation>
    <scope>NUCLEOTIDE SEQUENCE [LARGE SCALE GENOMIC DNA]</scope>
    <source>
        <strain evidence="3">JCM 6307</strain>
    </source>
</reference>
<keyword evidence="1" id="KW-1133">Transmembrane helix</keyword>
<keyword evidence="1" id="KW-0472">Membrane</keyword>
<accession>A0ABP5Y868</accession>
<proteinExistence type="predicted"/>
<evidence type="ECO:0008006" key="4">
    <source>
        <dbReference type="Google" id="ProtNLM"/>
    </source>
</evidence>
<protein>
    <recommendedName>
        <fullName evidence="4">MAPEG family protein</fullName>
    </recommendedName>
</protein>
<organism evidence="2 3">
    <name type="scientific">Streptomyces thermolineatus</name>
    <dbReference type="NCBI Taxonomy" id="44033"/>
    <lineage>
        <taxon>Bacteria</taxon>
        <taxon>Bacillati</taxon>
        <taxon>Actinomycetota</taxon>
        <taxon>Actinomycetes</taxon>
        <taxon>Kitasatosporales</taxon>
        <taxon>Streptomycetaceae</taxon>
        <taxon>Streptomyces</taxon>
    </lineage>
</organism>
<feature type="transmembrane region" description="Helical" evidence="1">
    <location>
        <begin position="28"/>
        <end position="46"/>
    </location>
</feature>
<comment type="caution">
    <text evidence="2">The sequence shown here is derived from an EMBL/GenBank/DDBJ whole genome shotgun (WGS) entry which is preliminary data.</text>
</comment>
<keyword evidence="1" id="KW-0812">Transmembrane</keyword>
<evidence type="ECO:0000313" key="3">
    <source>
        <dbReference type="Proteomes" id="UP001501358"/>
    </source>
</evidence>
<feature type="transmembrane region" description="Helical" evidence="1">
    <location>
        <begin position="96"/>
        <end position="113"/>
    </location>
</feature>
<feature type="transmembrane region" description="Helical" evidence="1">
    <location>
        <begin position="134"/>
        <end position="155"/>
    </location>
</feature>
<dbReference type="EMBL" id="BAAATA010000003">
    <property type="protein sequence ID" value="GAA2473655.1"/>
    <property type="molecule type" value="Genomic_DNA"/>
</dbReference>
<evidence type="ECO:0000256" key="1">
    <source>
        <dbReference type="SAM" id="Phobius"/>
    </source>
</evidence>
<dbReference type="Proteomes" id="UP001501358">
    <property type="component" value="Unassembled WGS sequence"/>
</dbReference>
<sequence length="157" mass="16455">MAETSPDELLQPSVSGPKFRIRPWDPRTHLAVAAVGGSAGATWFALRNAWRYGTLDAEPDGLARHRAWLVRGGAAAAVAETALMCAAALLWGPAVVAGRVVSILLALSQIRSIRLHHRAFRLREGRYAPGTRNAVYGAVGGLLLQAAVVAAAVAVGS</sequence>
<name>A0ABP5Y868_9ACTN</name>